<keyword evidence="3" id="KW-1185">Reference proteome</keyword>
<dbReference type="InterPro" id="IPR000198">
    <property type="entry name" value="RhoGAP_dom"/>
</dbReference>
<proteinExistence type="predicted"/>
<feature type="domain" description="Rho-GAP" evidence="1">
    <location>
        <begin position="1"/>
        <end position="49"/>
    </location>
</feature>
<dbReference type="GO" id="GO:0000281">
    <property type="term" value="P:mitotic cytokinesis"/>
    <property type="evidence" value="ECO:0007669"/>
    <property type="project" value="TreeGrafter"/>
</dbReference>
<accession>A0A8C6TL88</accession>
<dbReference type="Proteomes" id="UP000694523">
    <property type="component" value="Unplaced"/>
</dbReference>
<dbReference type="GO" id="GO:0005096">
    <property type="term" value="F:GTPase activator activity"/>
    <property type="evidence" value="ECO:0007669"/>
    <property type="project" value="TreeGrafter"/>
</dbReference>
<name>A0A8C6TL88_9GOBI</name>
<dbReference type="AlphaFoldDB" id="A0A8C6TL88"/>
<dbReference type="PANTHER" id="PTHR46199">
    <property type="entry name" value="RAC GTPASE-ACTIVATING PROTEIN 1"/>
    <property type="match status" value="1"/>
</dbReference>
<dbReference type="PROSITE" id="PS50238">
    <property type="entry name" value="RHOGAP"/>
    <property type="match status" value="1"/>
</dbReference>
<organism evidence="2 3">
    <name type="scientific">Neogobius melanostomus</name>
    <name type="common">round goby</name>
    <dbReference type="NCBI Taxonomy" id="47308"/>
    <lineage>
        <taxon>Eukaryota</taxon>
        <taxon>Metazoa</taxon>
        <taxon>Chordata</taxon>
        <taxon>Craniata</taxon>
        <taxon>Vertebrata</taxon>
        <taxon>Euteleostomi</taxon>
        <taxon>Actinopterygii</taxon>
        <taxon>Neopterygii</taxon>
        <taxon>Teleostei</taxon>
        <taxon>Neoteleostei</taxon>
        <taxon>Acanthomorphata</taxon>
        <taxon>Gobiaria</taxon>
        <taxon>Gobiiformes</taxon>
        <taxon>Gobioidei</taxon>
        <taxon>Gobiidae</taxon>
        <taxon>Benthophilinae</taxon>
        <taxon>Neogobiini</taxon>
        <taxon>Neogobius</taxon>
    </lineage>
</organism>
<dbReference type="Ensembl" id="ENSNMLT00000025040.1">
    <property type="protein sequence ID" value="ENSNMLP00000022363.1"/>
    <property type="gene ID" value="ENSNMLG00000014456.1"/>
</dbReference>
<evidence type="ECO:0000313" key="2">
    <source>
        <dbReference type="Ensembl" id="ENSNMLP00000022363.1"/>
    </source>
</evidence>
<dbReference type="Gene3D" id="1.10.555.10">
    <property type="entry name" value="Rho GTPase activation protein"/>
    <property type="match status" value="1"/>
</dbReference>
<dbReference type="GO" id="GO:0005634">
    <property type="term" value="C:nucleus"/>
    <property type="evidence" value="ECO:0007669"/>
    <property type="project" value="TreeGrafter"/>
</dbReference>
<reference evidence="2" key="2">
    <citation type="submission" date="2025-09" db="UniProtKB">
        <authorList>
            <consortium name="Ensembl"/>
        </authorList>
    </citation>
    <scope>IDENTIFICATION</scope>
</reference>
<evidence type="ECO:0000259" key="1">
    <source>
        <dbReference type="PROSITE" id="PS50238"/>
    </source>
</evidence>
<dbReference type="GO" id="GO:0097149">
    <property type="term" value="C:centralspindlin complex"/>
    <property type="evidence" value="ECO:0007669"/>
    <property type="project" value="TreeGrafter"/>
</dbReference>
<sequence length="113" mass="12484">MDATNLSRVFGPTLVGHAVPDPDPTTILQDTNRQPRVVERLLSIPAAFWTQFAHPDNEEREQLASNVGEVSCPRTQRQCAPSGGGIRTPDLPIMRRSAPLSPHIFSAWVLNFL</sequence>
<dbReference type="SUPFAM" id="SSF48350">
    <property type="entry name" value="GTPase activation domain, GAP"/>
    <property type="match status" value="1"/>
</dbReference>
<dbReference type="GO" id="GO:0032154">
    <property type="term" value="C:cleavage furrow"/>
    <property type="evidence" value="ECO:0007669"/>
    <property type="project" value="TreeGrafter"/>
</dbReference>
<dbReference type="GO" id="GO:0051256">
    <property type="term" value="P:mitotic spindle midzone assembly"/>
    <property type="evidence" value="ECO:0007669"/>
    <property type="project" value="TreeGrafter"/>
</dbReference>
<evidence type="ECO:0000313" key="3">
    <source>
        <dbReference type="Proteomes" id="UP000694523"/>
    </source>
</evidence>
<dbReference type="GO" id="GO:0030496">
    <property type="term" value="C:midbody"/>
    <property type="evidence" value="ECO:0007669"/>
    <property type="project" value="TreeGrafter"/>
</dbReference>
<protein>
    <recommendedName>
        <fullName evidence="1">Rho-GAP domain-containing protein</fullName>
    </recommendedName>
</protein>
<dbReference type="GO" id="GO:0007266">
    <property type="term" value="P:Rho protein signal transduction"/>
    <property type="evidence" value="ECO:0007669"/>
    <property type="project" value="TreeGrafter"/>
</dbReference>
<reference evidence="2" key="1">
    <citation type="submission" date="2025-08" db="UniProtKB">
        <authorList>
            <consortium name="Ensembl"/>
        </authorList>
    </citation>
    <scope>IDENTIFICATION</scope>
</reference>
<dbReference type="InterPro" id="IPR008936">
    <property type="entry name" value="Rho_GTPase_activation_prot"/>
</dbReference>
<dbReference type="PANTHER" id="PTHR46199:SF3">
    <property type="entry name" value="RAC GTPASE-ACTIVATING PROTEIN 1"/>
    <property type="match status" value="1"/>
</dbReference>
<dbReference type="GO" id="GO:0051233">
    <property type="term" value="C:spindle midzone"/>
    <property type="evidence" value="ECO:0007669"/>
    <property type="project" value="TreeGrafter"/>
</dbReference>